<keyword evidence="2" id="KW-0614">Plasmid</keyword>
<keyword evidence="1" id="KW-0812">Transmembrane</keyword>
<evidence type="ECO:0000256" key="1">
    <source>
        <dbReference type="SAM" id="Phobius"/>
    </source>
</evidence>
<organism evidence="2 3">
    <name type="scientific">Klebsiella quasipneumoniae subsp. quasipneumoniae</name>
    <dbReference type="NCBI Taxonomy" id="1667327"/>
    <lineage>
        <taxon>Bacteria</taxon>
        <taxon>Pseudomonadati</taxon>
        <taxon>Pseudomonadota</taxon>
        <taxon>Gammaproteobacteria</taxon>
        <taxon>Enterobacterales</taxon>
        <taxon>Enterobacteriaceae</taxon>
        <taxon>Klebsiella/Raoultella group</taxon>
        <taxon>Klebsiella</taxon>
        <taxon>Klebsiella pneumoniae complex</taxon>
    </lineage>
</organism>
<feature type="transmembrane region" description="Helical" evidence="1">
    <location>
        <begin position="62"/>
        <end position="82"/>
    </location>
</feature>
<feature type="transmembrane region" description="Helical" evidence="1">
    <location>
        <begin position="26"/>
        <end position="47"/>
    </location>
</feature>
<keyword evidence="1" id="KW-0472">Membrane</keyword>
<sequence>MIDKITRILKEYSDDDSKRGKLLKDFSMFVIRFGVFVMLYCSTTILLKNELGINKEVADKMFIYYSYGVGFYMAGALLPWMFRQKYNIMNIFEKDKNIKSKEENEIERNDKGE</sequence>
<dbReference type="EMBL" id="AP026413">
    <property type="protein sequence ID" value="BDO16815.1"/>
    <property type="molecule type" value="Genomic_DNA"/>
</dbReference>
<evidence type="ECO:0000313" key="2">
    <source>
        <dbReference type="EMBL" id="BDO16815.1"/>
    </source>
</evidence>
<dbReference type="Proteomes" id="UP001058353">
    <property type="component" value="Plasmid pKAM644_6"/>
</dbReference>
<reference evidence="2" key="1">
    <citation type="submission" date="2022-07" db="EMBL/GenBank/DDBJ databases">
        <title>Complete genome sequence of carbapenem-resistant Klebsiella spp. in Japan.</title>
        <authorList>
            <person name="Maehana S."/>
            <person name="Suzuki M."/>
            <person name="Kitasato H."/>
        </authorList>
    </citation>
    <scope>NUCLEOTIDE SEQUENCE</scope>
    <source>
        <strain evidence="2">KAM644</strain>
        <plasmid evidence="2">pKAM644_6</plasmid>
    </source>
</reference>
<accession>A0AAN1YBP7</accession>
<gene>
    <name evidence="2" type="ORF">KAM644c_58810</name>
</gene>
<proteinExistence type="predicted"/>
<keyword evidence="1" id="KW-1133">Transmembrane helix</keyword>
<name>A0AAN1YBP7_9ENTR</name>
<geneLocation type="plasmid" evidence="2 3">
    <name>pKAM644_6</name>
</geneLocation>
<dbReference type="AlphaFoldDB" id="A0AAN1YBP7"/>
<protein>
    <submittedName>
        <fullName evidence="2">Uncharacterized protein</fullName>
    </submittedName>
</protein>
<evidence type="ECO:0000313" key="3">
    <source>
        <dbReference type="Proteomes" id="UP001058353"/>
    </source>
</evidence>